<evidence type="ECO:0000313" key="5">
    <source>
        <dbReference type="RefSeq" id="XP_010425663.1"/>
    </source>
</evidence>
<feature type="compositionally biased region" description="Polar residues" evidence="1">
    <location>
        <begin position="242"/>
        <end position="265"/>
    </location>
</feature>
<feature type="region of interest" description="Disordered" evidence="1">
    <location>
        <begin position="196"/>
        <end position="332"/>
    </location>
</feature>
<accession>A0ABM0TFI4</accession>
<sequence length="486" mass="51296">MARVSLGICLMLVVASSVIYEAEGTFLLKLYIRKNFPKQCNEFTPYANKGMLSFVTNLEGNCPATAEFKNFFTQFKSYMSFIETASASSKNVDTEMTTKCNGLFKAMSAISSGKGEKSADAGGLKATMLAMGKTLVEQKKNTKIMTLKQKKELIVSMVKWTNMLATFVKSASEKKGKSIDIGSYGLDVDVNDSSIVGNTESSSASSTKAGSVSTKTKESSSGGSSAASKTKESSGGSSSGANKDTTGKDSGSPSETPTAKPSDSESAGGKSALKGSESATEDANAKGSISGKSSYKSSKTSSERRSKSSSQSSYKSSSSISVKQVESETSKEVMSFITQLEKKYSAKTELKVFFEKLKASMQASSSIASKTSKDYVSATAAATGKLSEAMALVGSKNVKSAKMKSNMETSKDEMMKCLKQIQDINSKIVSGKTASSTQQSELKQTITKWEKVTTQFVETAASSSSSSSSSSSASQQQGSARMVENN</sequence>
<feature type="signal peptide" evidence="2">
    <location>
        <begin position="1"/>
        <end position="24"/>
    </location>
</feature>
<feature type="compositionally biased region" description="Low complexity" evidence="1">
    <location>
        <begin position="201"/>
        <end position="241"/>
    </location>
</feature>
<dbReference type="PANTHER" id="PTHR31607:SF30">
    <property type="entry name" value="PROTEIN, PUTATIVE (DUF1216)-RELATED"/>
    <property type="match status" value="1"/>
</dbReference>
<evidence type="ECO:0000256" key="2">
    <source>
        <dbReference type="SAM" id="SignalP"/>
    </source>
</evidence>
<proteinExistence type="predicted"/>
<keyword evidence="2" id="KW-0732">Signal</keyword>
<feature type="compositionally biased region" description="Low complexity" evidence="1">
    <location>
        <begin position="460"/>
        <end position="480"/>
    </location>
</feature>
<organism evidence="4 5">
    <name type="scientific">Camelina sativa</name>
    <name type="common">False flax</name>
    <name type="synonym">Myagrum sativum</name>
    <dbReference type="NCBI Taxonomy" id="90675"/>
    <lineage>
        <taxon>Eukaryota</taxon>
        <taxon>Viridiplantae</taxon>
        <taxon>Streptophyta</taxon>
        <taxon>Embryophyta</taxon>
        <taxon>Tracheophyta</taxon>
        <taxon>Spermatophyta</taxon>
        <taxon>Magnoliopsida</taxon>
        <taxon>eudicotyledons</taxon>
        <taxon>Gunneridae</taxon>
        <taxon>Pentapetalae</taxon>
        <taxon>rosids</taxon>
        <taxon>malvids</taxon>
        <taxon>Brassicales</taxon>
        <taxon>Brassicaceae</taxon>
        <taxon>Camelineae</taxon>
        <taxon>Camelina</taxon>
    </lineage>
</organism>
<dbReference type="Pfam" id="PF06746">
    <property type="entry name" value="DUF1216"/>
    <property type="match status" value="1"/>
</dbReference>
<dbReference type="GeneID" id="104710719"/>
<reference evidence="5" key="2">
    <citation type="submission" date="2025-08" db="UniProtKB">
        <authorList>
            <consortium name="RefSeq"/>
        </authorList>
    </citation>
    <scope>IDENTIFICATION</scope>
    <source>
        <tissue evidence="5">Leaf</tissue>
    </source>
</reference>
<feature type="compositionally biased region" description="Low complexity" evidence="1">
    <location>
        <begin position="308"/>
        <end position="324"/>
    </location>
</feature>
<dbReference type="Proteomes" id="UP000694864">
    <property type="component" value="Chromosome 9"/>
</dbReference>
<feature type="chain" id="PRO_5045625026" evidence="2">
    <location>
        <begin position="25"/>
        <end position="486"/>
    </location>
</feature>
<feature type="region of interest" description="Disordered" evidence="1">
    <location>
        <begin position="460"/>
        <end position="486"/>
    </location>
</feature>
<feature type="domain" description="DUF1216" evidence="3">
    <location>
        <begin position="353"/>
        <end position="477"/>
    </location>
</feature>
<dbReference type="PANTHER" id="PTHR31607">
    <property type="entry name" value="DUF1216 DOMAIN-CONTAINING PROTEIN-RELATED"/>
    <property type="match status" value="1"/>
</dbReference>
<feature type="compositionally biased region" description="Low complexity" evidence="1">
    <location>
        <begin position="286"/>
        <end position="300"/>
    </location>
</feature>
<evidence type="ECO:0000259" key="3">
    <source>
        <dbReference type="Pfam" id="PF06746"/>
    </source>
</evidence>
<reference evidence="4" key="1">
    <citation type="journal article" date="2014" name="Nat. Commun.">
        <title>The emerging biofuel crop Camelina sativa retains a highly undifferentiated hexaploid genome structure.</title>
        <authorList>
            <person name="Kagale S."/>
            <person name="Koh C."/>
            <person name="Nixon J."/>
            <person name="Bollina V."/>
            <person name="Clarke W.E."/>
            <person name="Tuteja R."/>
            <person name="Spillane C."/>
            <person name="Robinson S.J."/>
            <person name="Links M.G."/>
            <person name="Clarke C."/>
            <person name="Higgins E.E."/>
            <person name="Huebert T."/>
            <person name="Sharpe A.G."/>
            <person name="Parkin I.A."/>
        </authorList>
    </citation>
    <scope>NUCLEOTIDE SEQUENCE [LARGE SCALE GENOMIC DNA]</scope>
    <source>
        <strain evidence="4">cv. DH55</strain>
    </source>
</reference>
<protein>
    <submittedName>
        <fullName evidence="5">Uncharacterized protein LOC104710719</fullName>
    </submittedName>
</protein>
<evidence type="ECO:0000256" key="1">
    <source>
        <dbReference type="SAM" id="MobiDB-lite"/>
    </source>
</evidence>
<dbReference type="InterPro" id="IPR009605">
    <property type="entry name" value="DUF1216"/>
</dbReference>
<gene>
    <name evidence="5" type="primary">LOC104710719</name>
</gene>
<evidence type="ECO:0000313" key="4">
    <source>
        <dbReference type="Proteomes" id="UP000694864"/>
    </source>
</evidence>
<name>A0ABM0TFI4_CAMSA</name>
<dbReference type="RefSeq" id="XP_010425663.1">
    <property type="nucleotide sequence ID" value="XM_010427361.1"/>
</dbReference>
<keyword evidence="4" id="KW-1185">Reference proteome</keyword>